<proteinExistence type="predicted"/>
<dbReference type="Proteomes" id="UP000249638">
    <property type="component" value="Unassembled WGS sequence"/>
</dbReference>
<protein>
    <submittedName>
        <fullName evidence="2">Phage terminase small subunit</fullName>
    </submittedName>
</protein>
<evidence type="ECO:0000313" key="3">
    <source>
        <dbReference type="Proteomes" id="UP000249638"/>
    </source>
</evidence>
<name>A0A2W7P7H3_9BURK</name>
<dbReference type="Pfam" id="PF03592">
    <property type="entry name" value="Terminase_2"/>
    <property type="match status" value="1"/>
</dbReference>
<dbReference type="AlphaFoldDB" id="A0A2W7P7H3"/>
<comment type="caution">
    <text evidence="2">The sequence shown here is derived from an EMBL/GenBank/DDBJ whole genome shotgun (WGS) entry which is preliminary data.</text>
</comment>
<gene>
    <name evidence="2" type="ORF">C7416_102208</name>
</gene>
<keyword evidence="3" id="KW-1185">Reference proteome</keyword>
<dbReference type="InterPro" id="IPR005335">
    <property type="entry name" value="Terminase_ssu"/>
</dbReference>
<sequence>MALTGKKLKFAEAKARGLSNKQAAIDAGYSAGTAASAGSRLAKDADVLAHLARKSKAGTARKAAPPAKATPKAQPARGPESLDEDAAAAAAAFNWEQATQYSDPKAFLKAVMNDDLTEPKLRVFAAKELMPYFHRKLGDTGKKEDRADAAKKAASGRFAAAAPPLRAVK</sequence>
<feature type="compositionally biased region" description="Low complexity" evidence="1">
    <location>
        <begin position="57"/>
        <end position="77"/>
    </location>
</feature>
<organism evidence="2 3">
    <name type="scientific">Cupriavidus phytorum</name>
    <dbReference type="NCBI Taxonomy" id="3024399"/>
    <lineage>
        <taxon>Bacteria</taxon>
        <taxon>Pseudomonadati</taxon>
        <taxon>Pseudomonadota</taxon>
        <taxon>Betaproteobacteria</taxon>
        <taxon>Burkholderiales</taxon>
        <taxon>Burkholderiaceae</taxon>
        <taxon>Cupriavidus</taxon>
    </lineage>
</organism>
<feature type="region of interest" description="Disordered" evidence="1">
    <location>
        <begin position="135"/>
        <end position="169"/>
    </location>
</feature>
<feature type="compositionally biased region" description="Basic and acidic residues" evidence="1">
    <location>
        <begin position="136"/>
        <end position="151"/>
    </location>
</feature>
<feature type="compositionally biased region" description="Low complexity" evidence="1">
    <location>
        <begin position="152"/>
        <end position="162"/>
    </location>
</feature>
<feature type="region of interest" description="Disordered" evidence="1">
    <location>
        <begin position="53"/>
        <end position="85"/>
    </location>
</feature>
<accession>A0A2W7P7H3</accession>
<dbReference type="GO" id="GO:0051276">
    <property type="term" value="P:chromosome organization"/>
    <property type="evidence" value="ECO:0007669"/>
    <property type="project" value="InterPro"/>
</dbReference>
<evidence type="ECO:0000256" key="1">
    <source>
        <dbReference type="SAM" id="MobiDB-lite"/>
    </source>
</evidence>
<dbReference type="EMBL" id="QKZN01000002">
    <property type="protein sequence ID" value="PZX32048.1"/>
    <property type="molecule type" value="Genomic_DNA"/>
</dbReference>
<evidence type="ECO:0000313" key="2">
    <source>
        <dbReference type="EMBL" id="PZX32048.1"/>
    </source>
</evidence>
<dbReference type="Gene3D" id="1.10.10.1400">
    <property type="entry name" value="Terminase, small subunit, N-terminal DNA-binding domain, HTH motif"/>
    <property type="match status" value="1"/>
</dbReference>
<dbReference type="InterPro" id="IPR038713">
    <property type="entry name" value="Terminase_Gp1_N_sf"/>
</dbReference>
<reference evidence="2" key="1">
    <citation type="submission" date="2018-06" db="EMBL/GenBank/DDBJ databases">
        <title>Genomic Encyclopedia of Type Strains, Phase IV (KMG-V): Genome sequencing to study the core and pangenomes of soil and plant-associated prokaryotes.</title>
        <authorList>
            <person name="Whitman W."/>
        </authorList>
    </citation>
    <scope>NUCLEOTIDE SEQUENCE [LARGE SCALE GENOMIC DNA]</scope>
    <source>
        <strain evidence="2">MLR2-44</strain>
    </source>
</reference>